<dbReference type="FunFam" id="3.40.50.880:FF:000009">
    <property type="entry name" value="Imidazole glycerol phosphate synthase subunit HisH"/>
    <property type="match status" value="1"/>
</dbReference>
<dbReference type="CDD" id="cd01748">
    <property type="entry name" value="GATase1_IGP_Synthase"/>
    <property type="match status" value="1"/>
</dbReference>
<dbReference type="GO" id="GO:0000105">
    <property type="term" value="P:L-histidine biosynthetic process"/>
    <property type="evidence" value="ECO:0007669"/>
    <property type="project" value="UniProtKB-UniRule"/>
</dbReference>
<dbReference type="InterPro" id="IPR017926">
    <property type="entry name" value="GATASE"/>
</dbReference>
<evidence type="ECO:0000256" key="9">
    <source>
        <dbReference type="ARBA" id="ARBA00023239"/>
    </source>
</evidence>
<accession>A0A4U1BML7</accession>
<dbReference type="Proteomes" id="UP000305675">
    <property type="component" value="Unassembled WGS sequence"/>
</dbReference>
<comment type="subunit">
    <text evidence="3 12">Heterodimer of HisH and HisF.</text>
</comment>
<evidence type="ECO:0000313" key="15">
    <source>
        <dbReference type="EMBL" id="TKB52801.1"/>
    </source>
</evidence>
<dbReference type="EC" id="3.5.1.2" evidence="12"/>
<gene>
    <name evidence="12 15" type="primary">hisH</name>
    <name evidence="15" type="ORF">FCL42_15950</name>
</gene>
<comment type="caution">
    <text evidence="15">The sequence shown here is derived from an EMBL/GenBank/DDBJ whole genome shotgun (WGS) entry which is preliminary data.</text>
</comment>
<reference evidence="15 16" key="1">
    <citation type="submission" date="2019-04" db="EMBL/GenBank/DDBJ databases">
        <authorList>
            <person name="Hwang J.C."/>
        </authorList>
    </citation>
    <scope>NUCLEOTIDE SEQUENCE [LARGE SCALE GENOMIC DNA]</scope>
    <source>
        <strain evidence="15 16">IMCC35002</strain>
    </source>
</reference>
<evidence type="ECO:0000256" key="3">
    <source>
        <dbReference type="ARBA" id="ARBA00011152"/>
    </source>
</evidence>
<sequence>MTQVLSSNAVTIIDTGCANLSSVRFALERIGATVTVTRDLNVIAASPRVILPGVGSAQAGMAALNQTGVLDLLPSLTQPVLGICLGMQMLGISSEESAVTESSNDAIDTTVLTGIVPFTIEALKSGGMPLPHMGWNTLEVDDHPLFQGINDGEYVYFVHSYGALLPSDKPNANADVTIAKCTYGHPFAAAVAQDNFMGVQFHPERSGQVGAKILKNFMEMKG</sequence>
<dbReference type="EMBL" id="SWCJ01000014">
    <property type="protein sequence ID" value="TKB52801.1"/>
    <property type="molecule type" value="Genomic_DNA"/>
</dbReference>
<organism evidence="15 16">
    <name type="scientific">Ferrimonas aestuarii</name>
    <dbReference type="NCBI Taxonomy" id="2569539"/>
    <lineage>
        <taxon>Bacteria</taxon>
        <taxon>Pseudomonadati</taxon>
        <taxon>Pseudomonadota</taxon>
        <taxon>Gammaproteobacteria</taxon>
        <taxon>Alteromonadales</taxon>
        <taxon>Ferrimonadaceae</taxon>
        <taxon>Ferrimonas</taxon>
    </lineage>
</organism>
<keyword evidence="6 12" id="KW-0378">Hydrolase</keyword>
<dbReference type="EC" id="4.3.2.10" evidence="12"/>
<dbReference type="SUPFAM" id="SSF52317">
    <property type="entry name" value="Class I glutamine amidotransferase-like"/>
    <property type="match status" value="1"/>
</dbReference>
<feature type="active site" evidence="12 13">
    <location>
        <position position="204"/>
    </location>
</feature>
<dbReference type="GO" id="GO:0016829">
    <property type="term" value="F:lyase activity"/>
    <property type="evidence" value="ECO:0007669"/>
    <property type="project" value="UniProtKB-KW"/>
</dbReference>
<dbReference type="GO" id="GO:0000107">
    <property type="term" value="F:imidazoleglycerol-phosphate synthase activity"/>
    <property type="evidence" value="ECO:0007669"/>
    <property type="project" value="UniProtKB-UniRule"/>
</dbReference>
<evidence type="ECO:0000256" key="11">
    <source>
        <dbReference type="ARBA" id="ARBA00049534"/>
    </source>
</evidence>
<dbReference type="OrthoDB" id="9807137at2"/>
<feature type="domain" description="Glutamine amidotransferase" evidence="14">
    <location>
        <begin position="12"/>
        <end position="218"/>
    </location>
</feature>
<evidence type="ECO:0000259" key="14">
    <source>
        <dbReference type="Pfam" id="PF00117"/>
    </source>
</evidence>
<dbReference type="PANTHER" id="PTHR42701">
    <property type="entry name" value="IMIDAZOLE GLYCEROL PHOSPHATE SYNTHASE SUBUNIT HISH"/>
    <property type="match status" value="1"/>
</dbReference>
<dbReference type="Pfam" id="PF00117">
    <property type="entry name" value="GATase"/>
    <property type="match status" value="1"/>
</dbReference>
<keyword evidence="7 12" id="KW-0315">Glutamine amidotransferase</keyword>
<feature type="active site" description="Nucleophile" evidence="12 13">
    <location>
        <position position="84"/>
    </location>
</feature>
<dbReference type="PROSITE" id="PS51273">
    <property type="entry name" value="GATASE_TYPE_1"/>
    <property type="match status" value="1"/>
</dbReference>
<dbReference type="PIRSF" id="PIRSF000495">
    <property type="entry name" value="Amidotransf_hisH"/>
    <property type="match status" value="1"/>
</dbReference>
<evidence type="ECO:0000256" key="6">
    <source>
        <dbReference type="ARBA" id="ARBA00022801"/>
    </source>
</evidence>
<feature type="active site" evidence="12 13">
    <location>
        <position position="202"/>
    </location>
</feature>
<comment type="pathway">
    <text evidence="2 12">Amino-acid biosynthesis; L-histidine biosynthesis; L-histidine from 5-phospho-alpha-D-ribose 1-diphosphate: step 5/9.</text>
</comment>
<proteinExistence type="inferred from homology"/>
<dbReference type="Gene3D" id="3.40.50.880">
    <property type="match status" value="1"/>
</dbReference>
<dbReference type="NCBIfam" id="TIGR01855">
    <property type="entry name" value="IMP_synth_hisH"/>
    <property type="match status" value="1"/>
</dbReference>
<dbReference type="UniPathway" id="UPA00031">
    <property type="reaction ID" value="UER00010"/>
</dbReference>
<evidence type="ECO:0000256" key="12">
    <source>
        <dbReference type="HAMAP-Rule" id="MF_00278"/>
    </source>
</evidence>
<dbReference type="InterPro" id="IPR029062">
    <property type="entry name" value="Class_I_gatase-like"/>
</dbReference>
<keyword evidence="4 12" id="KW-0963">Cytoplasm</keyword>
<dbReference type="RefSeq" id="WP_136864424.1">
    <property type="nucleotide sequence ID" value="NZ_SWCJ01000014.1"/>
</dbReference>
<evidence type="ECO:0000256" key="10">
    <source>
        <dbReference type="ARBA" id="ARBA00047838"/>
    </source>
</evidence>
<keyword evidence="16" id="KW-1185">Reference proteome</keyword>
<name>A0A4U1BML7_9GAMM</name>
<evidence type="ECO:0000256" key="1">
    <source>
        <dbReference type="ARBA" id="ARBA00004496"/>
    </source>
</evidence>
<evidence type="ECO:0000256" key="5">
    <source>
        <dbReference type="ARBA" id="ARBA00022605"/>
    </source>
</evidence>
<evidence type="ECO:0000256" key="7">
    <source>
        <dbReference type="ARBA" id="ARBA00022962"/>
    </source>
</evidence>
<keyword evidence="9 12" id="KW-0456">Lyase</keyword>
<dbReference type="HAMAP" id="MF_00278">
    <property type="entry name" value="HisH"/>
    <property type="match status" value="1"/>
</dbReference>
<comment type="function">
    <text evidence="12">IGPS catalyzes the conversion of PRFAR and glutamine to IGP, AICAR and glutamate. The HisH subunit catalyzes the hydrolysis of glutamine to glutamate and ammonia as part of the synthesis of IGP and AICAR. The resulting ammonia molecule is channeled to the active site of HisF.</text>
</comment>
<dbReference type="AlphaFoldDB" id="A0A4U1BML7"/>
<comment type="catalytic activity">
    <reaction evidence="11 12">
        <text>L-glutamine + H2O = L-glutamate + NH4(+)</text>
        <dbReference type="Rhea" id="RHEA:15889"/>
        <dbReference type="ChEBI" id="CHEBI:15377"/>
        <dbReference type="ChEBI" id="CHEBI:28938"/>
        <dbReference type="ChEBI" id="CHEBI:29985"/>
        <dbReference type="ChEBI" id="CHEBI:58359"/>
        <dbReference type="EC" id="3.5.1.2"/>
    </reaction>
</comment>
<evidence type="ECO:0000256" key="8">
    <source>
        <dbReference type="ARBA" id="ARBA00023102"/>
    </source>
</evidence>
<comment type="subcellular location">
    <subcellularLocation>
        <location evidence="1 12">Cytoplasm</location>
    </subcellularLocation>
</comment>
<dbReference type="GO" id="GO:0005737">
    <property type="term" value="C:cytoplasm"/>
    <property type="evidence" value="ECO:0007669"/>
    <property type="project" value="UniProtKB-SubCell"/>
</dbReference>
<evidence type="ECO:0000256" key="2">
    <source>
        <dbReference type="ARBA" id="ARBA00005091"/>
    </source>
</evidence>
<keyword evidence="5 12" id="KW-0028">Amino-acid biosynthesis</keyword>
<dbReference type="GO" id="GO:0004359">
    <property type="term" value="F:glutaminase activity"/>
    <property type="evidence" value="ECO:0007669"/>
    <property type="project" value="UniProtKB-EC"/>
</dbReference>
<dbReference type="PANTHER" id="PTHR42701:SF1">
    <property type="entry name" value="IMIDAZOLE GLYCEROL PHOSPHATE SYNTHASE SUBUNIT HISH"/>
    <property type="match status" value="1"/>
</dbReference>
<protein>
    <recommendedName>
        <fullName evidence="12">Imidazole glycerol phosphate synthase subunit HisH</fullName>
        <ecNumber evidence="12">4.3.2.10</ecNumber>
    </recommendedName>
    <alternativeName>
        <fullName evidence="12">IGP synthase glutaminase subunit</fullName>
        <ecNumber evidence="12">3.5.1.2</ecNumber>
    </alternativeName>
    <alternativeName>
        <fullName evidence="12">IGP synthase subunit HisH</fullName>
    </alternativeName>
    <alternativeName>
        <fullName evidence="12">ImGP synthase subunit HisH</fullName>
        <shortName evidence="12">IGPS subunit HisH</shortName>
    </alternativeName>
</protein>
<evidence type="ECO:0000256" key="4">
    <source>
        <dbReference type="ARBA" id="ARBA00022490"/>
    </source>
</evidence>
<evidence type="ECO:0000256" key="13">
    <source>
        <dbReference type="PIRSR" id="PIRSR000495-1"/>
    </source>
</evidence>
<comment type="catalytic activity">
    <reaction evidence="10 12">
        <text>5-[(5-phospho-1-deoxy-D-ribulos-1-ylimino)methylamino]-1-(5-phospho-beta-D-ribosyl)imidazole-4-carboxamide + L-glutamine = D-erythro-1-(imidazol-4-yl)glycerol 3-phosphate + 5-amino-1-(5-phospho-beta-D-ribosyl)imidazole-4-carboxamide + L-glutamate + H(+)</text>
        <dbReference type="Rhea" id="RHEA:24793"/>
        <dbReference type="ChEBI" id="CHEBI:15378"/>
        <dbReference type="ChEBI" id="CHEBI:29985"/>
        <dbReference type="ChEBI" id="CHEBI:58278"/>
        <dbReference type="ChEBI" id="CHEBI:58359"/>
        <dbReference type="ChEBI" id="CHEBI:58475"/>
        <dbReference type="ChEBI" id="CHEBI:58525"/>
        <dbReference type="EC" id="4.3.2.10"/>
    </reaction>
</comment>
<evidence type="ECO:0000313" key="16">
    <source>
        <dbReference type="Proteomes" id="UP000305675"/>
    </source>
</evidence>
<keyword evidence="8 12" id="KW-0368">Histidine biosynthesis</keyword>
<dbReference type="InterPro" id="IPR010139">
    <property type="entry name" value="Imidazole-glycPsynth_HisH"/>
</dbReference>